<organism evidence="3 4">
    <name type="scientific">Araneus ventricosus</name>
    <name type="common">Orbweaver spider</name>
    <name type="synonym">Epeira ventricosa</name>
    <dbReference type="NCBI Taxonomy" id="182803"/>
    <lineage>
        <taxon>Eukaryota</taxon>
        <taxon>Metazoa</taxon>
        <taxon>Ecdysozoa</taxon>
        <taxon>Arthropoda</taxon>
        <taxon>Chelicerata</taxon>
        <taxon>Arachnida</taxon>
        <taxon>Araneae</taxon>
        <taxon>Araneomorphae</taxon>
        <taxon>Entelegynae</taxon>
        <taxon>Araneoidea</taxon>
        <taxon>Araneidae</taxon>
        <taxon>Araneus</taxon>
    </lineage>
</organism>
<feature type="region of interest" description="Disordered" evidence="1">
    <location>
        <begin position="86"/>
        <end position="108"/>
    </location>
</feature>
<feature type="region of interest" description="Disordered" evidence="1">
    <location>
        <begin position="28"/>
        <end position="49"/>
    </location>
</feature>
<protein>
    <submittedName>
        <fullName evidence="3">Uncharacterized protein</fullName>
    </submittedName>
</protein>
<gene>
    <name evidence="3" type="ORF">AVEN_102266_1</name>
    <name evidence="2" type="ORF">AVEN_45937_1</name>
</gene>
<comment type="caution">
    <text evidence="3">The sequence shown here is derived from an EMBL/GenBank/DDBJ whole genome shotgun (WGS) entry which is preliminary data.</text>
</comment>
<evidence type="ECO:0000313" key="4">
    <source>
        <dbReference type="Proteomes" id="UP000499080"/>
    </source>
</evidence>
<dbReference type="AlphaFoldDB" id="A0A4Y2SRB6"/>
<reference evidence="3 4" key="1">
    <citation type="journal article" date="2019" name="Sci. Rep.">
        <title>Orb-weaving spider Araneus ventricosus genome elucidates the spidroin gene catalogue.</title>
        <authorList>
            <person name="Kono N."/>
            <person name="Nakamura H."/>
            <person name="Ohtoshi R."/>
            <person name="Moran D.A.P."/>
            <person name="Shinohara A."/>
            <person name="Yoshida Y."/>
            <person name="Fujiwara M."/>
            <person name="Mori M."/>
            <person name="Tomita M."/>
            <person name="Arakawa K."/>
        </authorList>
    </citation>
    <scope>NUCLEOTIDE SEQUENCE [LARGE SCALE GENOMIC DNA]</scope>
</reference>
<evidence type="ECO:0000313" key="3">
    <source>
        <dbReference type="EMBL" id="GBN90898.1"/>
    </source>
</evidence>
<dbReference type="EMBL" id="BGPR01023601">
    <property type="protein sequence ID" value="GBN90898.1"/>
    <property type="molecule type" value="Genomic_DNA"/>
</dbReference>
<dbReference type="EMBL" id="BGPR01023598">
    <property type="protein sequence ID" value="GBN90893.1"/>
    <property type="molecule type" value="Genomic_DNA"/>
</dbReference>
<name>A0A4Y2SRB6_ARAVE</name>
<evidence type="ECO:0000313" key="2">
    <source>
        <dbReference type="EMBL" id="GBN90893.1"/>
    </source>
</evidence>
<accession>A0A4Y2SRB6</accession>
<evidence type="ECO:0000256" key="1">
    <source>
        <dbReference type="SAM" id="MobiDB-lite"/>
    </source>
</evidence>
<sequence>MQTSPSSLSRPLWRCEYTGKPYSSRSVRRSYFHNEPTMNRGKGTNPPRTINHHLSVDNGGWESFEALRNTPWFADLTLLLRMRLPGSNEPHSNTSQRELRIPSGSRKTDRICFPFE</sequence>
<dbReference type="Proteomes" id="UP000499080">
    <property type="component" value="Unassembled WGS sequence"/>
</dbReference>
<proteinExistence type="predicted"/>
<keyword evidence="4" id="KW-1185">Reference proteome</keyword>